<reference evidence="6" key="1">
    <citation type="submission" date="2014-11" db="EMBL/GenBank/DDBJ databases">
        <authorList>
            <person name="Otto D Thomas"/>
            <person name="Naeem Raeece"/>
        </authorList>
    </citation>
    <scope>NUCLEOTIDE SEQUENCE</scope>
</reference>
<dbReference type="VEuPathDB" id="CryptoDB:Cvel_1637"/>
<dbReference type="InterPro" id="IPR052969">
    <property type="entry name" value="Thr-specific_kinase-like"/>
</dbReference>
<dbReference type="InterPro" id="IPR056861">
    <property type="entry name" value="HMCN1-like_VWA"/>
</dbReference>
<evidence type="ECO:0000256" key="3">
    <source>
        <dbReference type="ARBA" id="ARBA00022729"/>
    </source>
</evidence>
<protein>
    <recommendedName>
        <fullName evidence="5">VWFA domain-containing protein</fullName>
    </recommendedName>
</protein>
<dbReference type="AlphaFoldDB" id="A0A0G4I0I6"/>
<feature type="compositionally biased region" description="Polar residues" evidence="4">
    <location>
        <begin position="24"/>
        <end position="33"/>
    </location>
</feature>
<gene>
    <name evidence="6" type="ORF">Cvel_1637</name>
</gene>
<keyword evidence="3" id="KW-0732">Signal</keyword>
<evidence type="ECO:0000256" key="1">
    <source>
        <dbReference type="ARBA" id="ARBA00004613"/>
    </source>
</evidence>
<feature type="compositionally biased region" description="Basic and acidic residues" evidence="4">
    <location>
        <begin position="34"/>
        <end position="54"/>
    </location>
</feature>
<dbReference type="CDD" id="cd00198">
    <property type="entry name" value="vWFA"/>
    <property type="match status" value="1"/>
</dbReference>
<accession>A0A0G4I0I6</accession>
<evidence type="ECO:0000313" key="6">
    <source>
        <dbReference type="EMBL" id="CEM50384.1"/>
    </source>
</evidence>
<dbReference type="Pfam" id="PF25106">
    <property type="entry name" value="VWA_4"/>
    <property type="match status" value="1"/>
</dbReference>
<evidence type="ECO:0000259" key="5">
    <source>
        <dbReference type="PROSITE" id="PS50234"/>
    </source>
</evidence>
<feature type="region of interest" description="Disordered" evidence="4">
    <location>
        <begin position="1"/>
        <end position="72"/>
    </location>
</feature>
<dbReference type="Gene3D" id="3.40.50.410">
    <property type="entry name" value="von Willebrand factor, type A domain"/>
    <property type="match status" value="1"/>
</dbReference>
<dbReference type="PhylomeDB" id="A0A0G4I0I6"/>
<dbReference type="InterPro" id="IPR002035">
    <property type="entry name" value="VWF_A"/>
</dbReference>
<dbReference type="PANTHER" id="PTHR47763">
    <property type="entry name" value="ALPHA-PROTEIN KINASE VWKA"/>
    <property type="match status" value="1"/>
</dbReference>
<dbReference type="InterPro" id="IPR036465">
    <property type="entry name" value="vWFA_dom_sf"/>
</dbReference>
<proteinExistence type="predicted"/>
<feature type="compositionally biased region" description="Low complexity" evidence="4">
    <location>
        <begin position="1"/>
        <end position="23"/>
    </location>
</feature>
<sequence>MPIVSKLKSGLNSSLSRSENSSGTPFRSVQPQERSNRDGGEDSSQKPPREEKSPSSHTGEVLLPTIPKGGSRLATKTRSEWRFAQLKQLAMDDVDLLFVIDGTASMDPWIRGVRQVVKVLVDQLKAHTRIRIAVLIYRDICDGDKQFEFCDFTEDPSKIEKALSKVKAFGGGDICEDVMSALMKAYHPEMTPFSWRDDENVSKCILHICDAPPHGTEFHHRANRFGIKYDGHPDGISTSSTRDSGRFIEVPEPSLILEDMRECNFNLFTLMVASECKKMVEKFRTWYDDPKRHFKYTVVEPPIVQSWLQDSDKVDTLIFAQALGACIQSSVMSTIRRARDGVQTQRKLTTKESNFSFAEKSDTAPTR</sequence>
<evidence type="ECO:0000256" key="2">
    <source>
        <dbReference type="ARBA" id="ARBA00022525"/>
    </source>
</evidence>
<evidence type="ECO:0000256" key="4">
    <source>
        <dbReference type="SAM" id="MobiDB-lite"/>
    </source>
</evidence>
<organism evidence="6">
    <name type="scientific">Chromera velia CCMP2878</name>
    <dbReference type="NCBI Taxonomy" id="1169474"/>
    <lineage>
        <taxon>Eukaryota</taxon>
        <taxon>Sar</taxon>
        <taxon>Alveolata</taxon>
        <taxon>Colpodellida</taxon>
        <taxon>Chromeraceae</taxon>
        <taxon>Chromera</taxon>
    </lineage>
</organism>
<dbReference type="SUPFAM" id="SSF53300">
    <property type="entry name" value="vWA-like"/>
    <property type="match status" value="1"/>
</dbReference>
<name>A0A0G4I0I6_9ALVE</name>
<comment type="subcellular location">
    <subcellularLocation>
        <location evidence="1">Secreted</location>
    </subcellularLocation>
</comment>
<feature type="domain" description="VWFA" evidence="5">
    <location>
        <begin position="95"/>
        <end position="317"/>
    </location>
</feature>
<dbReference type="PROSITE" id="PS50234">
    <property type="entry name" value="VWFA"/>
    <property type="match status" value="1"/>
</dbReference>
<dbReference type="EMBL" id="CDMZ01004645">
    <property type="protein sequence ID" value="CEM50384.1"/>
    <property type="molecule type" value="Genomic_DNA"/>
</dbReference>
<keyword evidence="2" id="KW-0964">Secreted</keyword>